<protein>
    <submittedName>
        <fullName evidence="1">Uncharacterized protein</fullName>
    </submittedName>
</protein>
<name>A0ABQ7WKH2_SOLTU</name>
<sequence>MEAGGRCLLARIGGPVVAGEDTVGHPVLDKVAGLPPHPFPIDLKFFISKRDRKFSLIKKTDER</sequence>
<organism evidence="1 2">
    <name type="scientific">Solanum tuberosum</name>
    <name type="common">Potato</name>
    <dbReference type="NCBI Taxonomy" id="4113"/>
    <lineage>
        <taxon>Eukaryota</taxon>
        <taxon>Viridiplantae</taxon>
        <taxon>Streptophyta</taxon>
        <taxon>Embryophyta</taxon>
        <taxon>Tracheophyta</taxon>
        <taxon>Spermatophyta</taxon>
        <taxon>Magnoliopsida</taxon>
        <taxon>eudicotyledons</taxon>
        <taxon>Gunneridae</taxon>
        <taxon>Pentapetalae</taxon>
        <taxon>asterids</taxon>
        <taxon>lamiids</taxon>
        <taxon>Solanales</taxon>
        <taxon>Solanaceae</taxon>
        <taxon>Solanoideae</taxon>
        <taxon>Solaneae</taxon>
        <taxon>Solanum</taxon>
    </lineage>
</organism>
<dbReference type="EMBL" id="JAIVGD010000001">
    <property type="protein sequence ID" value="KAH0781249.1"/>
    <property type="molecule type" value="Genomic_DNA"/>
</dbReference>
<proteinExistence type="predicted"/>
<keyword evidence="2" id="KW-1185">Reference proteome</keyword>
<evidence type="ECO:0000313" key="1">
    <source>
        <dbReference type="EMBL" id="KAH0781249.1"/>
    </source>
</evidence>
<evidence type="ECO:0000313" key="2">
    <source>
        <dbReference type="Proteomes" id="UP000826656"/>
    </source>
</evidence>
<reference evidence="1 2" key="1">
    <citation type="journal article" date="2021" name="bioRxiv">
        <title>Chromosome-scale and haplotype-resolved genome assembly of a tetraploid potato cultivar.</title>
        <authorList>
            <person name="Sun H."/>
            <person name="Jiao W.-B."/>
            <person name="Krause K."/>
            <person name="Campoy J.A."/>
            <person name="Goel M."/>
            <person name="Folz-Donahue K."/>
            <person name="Kukat C."/>
            <person name="Huettel B."/>
            <person name="Schneeberger K."/>
        </authorList>
    </citation>
    <scope>NUCLEOTIDE SEQUENCE [LARGE SCALE GENOMIC DNA]</scope>
    <source>
        <strain evidence="1">SolTubOtavaFocal</strain>
        <tissue evidence="1">Leaves</tissue>
    </source>
</reference>
<gene>
    <name evidence="1" type="ORF">KY290_000847</name>
</gene>
<accession>A0ABQ7WKH2</accession>
<comment type="caution">
    <text evidence="1">The sequence shown here is derived from an EMBL/GenBank/DDBJ whole genome shotgun (WGS) entry which is preliminary data.</text>
</comment>
<dbReference type="Proteomes" id="UP000826656">
    <property type="component" value="Unassembled WGS sequence"/>
</dbReference>